<accession>A0ABW5GPL6</accession>
<keyword evidence="4" id="KW-1185">Reference proteome</keyword>
<dbReference type="Gene3D" id="1.50.10.10">
    <property type="match status" value="1"/>
</dbReference>
<dbReference type="InterPro" id="IPR008928">
    <property type="entry name" value="6-hairpin_glycosidase_sf"/>
</dbReference>
<dbReference type="EMBL" id="JBHUKU010000019">
    <property type="protein sequence ID" value="MFD2462743.1"/>
    <property type="molecule type" value="Genomic_DNA"/>
</dbReference>
<feature type="domain" description="Glycosyl hydrolase family 95 catalytic" evidence="2">
    <location>
        <begin position="309"/>
        <end position="647"/>
    </location>
</feature>
<dbReference type="Proteomes" id="UP001597419">
    <property type="component" value="Unassembled WGS sequence"/>
</dbReference>
<reference evidence="4" key="1">
    <citation type="journal article" date="2019" name="Int. J. Syst. Evol. Microbiol.">
        <title>The Global Catalogue of Microorganisms (GCM) 10K type strain sequencing project: providing services to taxonomists for standard genome sequencing and annotation.</title>
        <authorList>
            <consortium name="The Broad Institute Genomics Platform"/>
            <consortium name="The Broad Institute Genome Sequencing Center for Infectious Disease"/>
            <person name="Wu L."/>
            <person name="Ma J."/>
        </authorList>
    </citation>
    <scope>NUCLEOTIDE SEQUENCE [LARGE SCALE GENOMIC DNA]</scope>
    <source>
        <strain evidence="4">CGMCC 4.7643</strain>
    </source>
</reference>
<dbReference type="InterPro" id="IPR006311">
    <property type="entry name" value="TAT_signal"/>
</dbReference>
<dbReference type="PANTHER" id="PTHR31084:SF0">
    <property type="entry name" value="ALPHA-L-FUCOSIDASE 2"/>
    <property type="match status" value="1"/>
</dbReference>
<keyword evidence="1" id="KW-0732">Signal</keyword>
<proteinExistence type="predicted"/>
<evidence type="ECO:0000313" key="3">
    <source>
        <dbReference type="EMBL" id="MFD2462743.1"/>
    </source>
</evidence>
<evidence type="ECO:0000259" key="2">
    <source>
        <dbReference type="Pfam" id="PF22124"/>
    </source>
</evidence>
<dbReference type="PROSITE" id="PS51318">
    <property type="entry name" value="TAT"/>
    <property type="match status" value="1"/>
</dbReference>
<sequence>MVEVSRRALLRTASVAAGAAALGGLWARAAPPVFAATADGHGGHRDLHREVATDANLRWGKLPTGWQDAPFLANGYLGVQIYGGATPQTLKLMVSHTQVQDQRGQWEAGIGLSRLPVGYLTLTFAGAVTAVDWTLDIYNAELSGTVTTTQGSVAFSALVHNDLGVLLVSLSPSAGEANAAWGFQPLVSATTRTIRKPADYVANPDPKIGAGGGVQYAEQPLLAGGGYTTAWRERKFGTKRLLAATIAYGFPKPTHTRDAIRGVQEALSGNLDILVARHRRWWNSFHRKSFVSVPDKWIQRFYWIQLYKIAASTRADAPVVSEWGPWFPEVGNSWTAVWWNLNVQVTYPLVYSANHPELDAVTTTFRRDHANLELSVPPQYRDGETYALSHPSDWRLRPGGTRTVGVPGTPNKTDQTGNLLWGLQNVWLSYRHSMDERVLRELYPALAKALNFYRHFLTPGPDGFLHLPLTRSPEYADAADCTYDLSLIRWVARTLVDTAARLRINDPRVKAWQEISAKLVPYHQGADGVLIGDGVPLADSHRHFSHLLWLYPLREKVWERKEDRDLMRRTFDHWTSMQSLWHGYSYAAASSMCSVMDAPEEALKFLQVFLNRTVVGDTQLTPNTMYREGANFAIESPITAAQSIVDMQVQGANGVLKVFPSVSASWPEASFAGLRAEGAFVVDASRRGGSTEWIRVRSEAGEPLVLDHGIRGDIEVRDGWGRPLPWRATAPGRIAIRLYRGGTAVISGRGRHPDLDPRDVTALGSAPAWGLPG</sequence>
<protein>
    <submittedName>
        <fullName evidence="3">Glycoside hydrolase family 95-like protein</fullName>
    </submittedName>
</protein>
<comment type="caution">
    <text evidence="3">The sequence shown here is derived from an EMBL/GenBank/DDBJ whole genome shotgun (WGS) entry which is preliminary data.</text>
</comment>
<evidence type="ECO:0000313" key="4">
    <source>
        <dbReference type="Proteomes" id="UP001597419"/>
    </source>
</evidence>
<organism evidence="3 4">
    <name type="scientific">Amycolatopsis samaneae</name>
    <dbReference type="NCBI Taxonomy" id="664691"/>
    <lineage>
        <taxon>Bacteria</taxon>
        <taxon>Bacillati</taxon>
        <taxon>Actinomycetota</taxon>
        <taxon>Actinomycetes</taxon>
        <taxon>Pseudonocardiales</taxon>
        <taxon>Pseudonocardiaceae</taxon>
        <taxon>Amycolatopsis</taxon>
    </lineage>
</organism>
<dbReference type="Pfam" id="PF22124">
    <property type="entry name" value="Glyco_hydro_95_cat"/>
    <property type="match status" value="1"/>
</dbReference>
<dbReference type="PANTHER" id="PTHR31084">
    <property type="entry name" value="ALPHA-L-FUCOSIDASE 2"/>
    <property type="match status" value="1"/>
</dbReference>
<name>A0ABW5GPL6_9PSEU</name>
<dbReference type="InterPro" id="IPR012341">
    <property type="entry name" value="6hp_glycosidase-like_sf"/>
</dbReference>
<dbReference type="SUPFAM" id="SSF48208">
    <property type="entry name" value="Six-hairpin glycosidases"/>
    <property type="match status" value="1"/>
</dbReference>
<feature type="chain" id="PRO_5045340206" evidence="1">
    <location>
        <begin position="36"/>
        <end position="773"/>
    </location>
</feature>
<gene>
    <name evidence="3" type="ORF">ACFSYJ_29320</name>
</gene>
<dbReference type="RefSeq" id="WP_345408455.1">
    <property type="nucleotide sequence ID" value="NZ_BAABHG010000028.1"/>
</dbReference>
<feature type="signal peptide" evidence="1">
    <location>
        <begin position="1"/>
        <end position="35"/>
    </location>
</feature>
<evidence type="ECO:0000256" key="1">
    <source>
        <dbReference type="SAM" id="SignalP"/>
    </source>
</evidence>
<dbReference type="InterPro" id="IPR054363">
    <property type="entry name" value="GH95_cat"/>
</dbReference>